<organism evidence="2 3">
    <name type="scientific">Balaenoptera acutorostrata</name>
    <name type="common">Common minke whale</name>
    <name type="synonym">Balaena rostrata</name>
    <dbReference type="NCBI Taxonomy" id="9767"/>
    <lineage>
        <taxon>Eukaryota</taxon>
        <taxon>Metazoa</taxon>
        <taxon>Chordata</taxon>
        <taxon>Craniata</taxon>
        <taxon>Vertebrata</taxon>
        <taxon>Euteleostomi</taxon>
        <taxon>Mammalia</taxon>
        <taxon>Eutheria</taxon>
        <taxon>Laurasiatheria</taxon>
        <taxon>Artiodactyla</taxon>
        <taxon>Whippomorpha</taxon>
        <taxon>Cetacea</taxon>
        <taxon>Mysticeti</taxon>
        <taxon>Balaenopteridae</taxon>
        <taxon>Balaenoptera</taxon>
    </lineage>
</organism>
<protein>
    <submittedName>
        <fullName evidence="3">Uncharacterized protein LOC103006588 isoform X1</fullName>
    </submittedName>
</protein>
<accession>A0ABM3T8N7</accession>
<feature type="region of interest" description="Disordered" evidence="1">
    <location>
        <begin position="1"/>
        <end position="43"/>
    </location>
</feature>
<reference evidence="2" key="1">
    <citation type="submission" date="2025-05" db="UniProtKB">
        <authorList>
            <consortium name="RefSeq"/>
        </authorList>
    </citation>
    <scope>NUCLEOTIDE SEQUENCE [LARGE SCALE GENOMIC DNA]</scope>
</reference>
<evidence type="ECO:0000313" key="2">
    <source>
        <dbReference type="Proteomes" id="UP001652580"/>
    </source>
</evidence>
<dbReference type="RefSeq" id="XP_057398464.1">
    <property type="nucleotide sequence ID" value="XM_057542481.1"/>
</dbReference>
<proteinExistence type="predicted"/>
<gene>
    <name evidence="3" type="primary">LOC103006588</name>
</gene>
<sequence length="162" mass="17427">MEVKPAPEPCSLQDPDSWTGHHACRQRHPLGVSSGGGDLGGIRSRGGGRRAAHLLSCRQGPSGSDCCAVCFFGWREPGRAVVSDTAATQPAPPLSAFLPVVIGLDRQAAVLHPLGPRSTGRKLLGAAWGLLFRLAWKNHRHIRKIISTKNVGEEKKKMLVSW</sequence>
<evidence type="ECO:0000256" key="1">
    <source>
        <dbReference type="SAM" id="MobiDB-lite"/>
    </source>
</evidence>
<keyword evidence="2" id="KW-1185">Reference proteome</keyword>
<feature type="compositionally biased region" description="Gly residues" evidence="1">
    <location>
        <begin position="33"/>
        <end position="43"/>
    </location>
</feature>
<name>A0ABM3T8N7_BALAC</name>
<dbReference type="GeneID" id="103006588"/>
<evidence type="ECO:0000313" key="3">
    <source>
        <dbReference type="RefSeq" id="XP_057398464.1"/>
    </source>
</evidence>
<reference evidence="3" key="2">
    <citation type="submission" date="2025-08" db="UniProtKB">
        <authorList>
            <consortium name="RefSeq"/>
        </authorList>
    </citation>
    <scope>IDENTIFICATION</scope>
</reference>
<dbReference type="Proteomes" id="UP001652580">
    <property type="component" value="Chromosome 1"/>
</dbReference>